<dbReference type="InterPro" id="IPR006379">
    <property type="entry name" value="HAD-SF_hydro_IIB"/>
</dbReference>
<dbReference type="NCBIfam" id="TIGR00099">
    <property type="entry name" value="Cof-subfamily"/>
    <property type="match status" value="1"/>
</dbReference>
<dbReference type="PANTHER" id="PTHR10000">
    <property type="entry name" value="PHOSPHOSERINE PHOSPHATASE"/>
    <property type="match status" value="1"/>
</dbReference>
<protein>
    <submittedName>
        <fullName evidence="1">Cof-type HAD-IIB family hydrolase</fullName>
    </submittedName>
</protein>
<dbReference type="PANTHER" id="PTHR10000:SF25">
    <property type="entry name" value="PHOSPHATASE YKRA-RELATED"/>
    <property type="match status" value="1"/>
</dbReference>
<name>A0AAW4WEP2_9FIRM</name>
<dbReference type="Gene3D" id="3.40.50.1000">
    <property type="entry name" value="HAD superfamily/HAD-like"/>
    <property type="match status" value="1"/>
</dbReference>
<dbReference type="EMBL" id="JAJEQW010000001">
    <property type="protein sequence ID" value="MCC2240750.1"/>
    <property type="molecule type" value="Genomic_DNA"/>
</dbReference>
<dbReference type="InterPro" id="IPR023214">
    <property type="entry name" value="HAD_sf"/>
</dbReference>
<dbReference type="SUPFAM" id="SSF56784">
    <property type="entry name" value="HAD-like"/>
    <property type="match status" value="1"/>
</dbReference>
<dbReference type="Proteomes" id="UP001198893">
    <property type="component" value="Unassembled WGS sequence"/>
</dbReference>
<accession>A0AAW4WEP2</accession>
<gene>
    <name evidence="1" type="ORF">LKD47_00345</name>
</gene>
<reference evidence="1" key="1">
    <citation type="submission" date="2021-10" db="EMBL/GenBank/DDBJ databases">
        <title>Anaerobic single-cell dispensing facilitates the cultivation of human gut bacteria.</title>
        <authorList>
            <person name="Afrizal A."/>
        </authorList>
    </citation>
    <scope>NUCLEOTIDE SEQUENCE</scope>
    <source>
        <strain evidence="1">CLA-AA-H204</strain>
    </source>
</reference>
<dbReference type="AlphaFoldDB" id="A0AAW4WEP2"/>
<dbReference type="GO" id="GO:0000287">
    <property type="term" value="F:magnesium ion binding"/>
    <property type="evidence" value="ECO:0007669"/>
    <property type="project" value="TreeGrafter"/>
</dbReference>
<dbReference type="GO" id="GO:0016791">
    <property type="term" value="F:phosphatase activity"/>
    <property type="evidence" value="ECO:0007669"/>
    <property type="project" value="UniProtKB-ARBA"/>
</dbReference>
<dbReference type="SFLD" id="SFLDG01140">
    <property type="entry name" value="C2.B:_Phosphomannomutase_and_P"/>
    <property type="match status" value="1"/>
</dbReference>
<dbReference type="RefSeq" id="WP_227709364.1">
    <property type="nucleotide sequence ID" value="NZ_JAJEQW010000001.1"/>
</dbReference>
<dbReference type="InterPro" id="IPR036412">
    <property type="entry name" value="HAD-like_sf"/>
</dbReference>
<keyword evidence="1" id="KW-0378">Hydrolase</keyword>
<dbReference type="GO" id="GO:0005829">
    <property type="term" value="C:cytosol"/>
    <property type="evidence" value="ECO:0007669"/>
    <property type="project" value="TreeGrafter"/>
</dbReference>
<dbReference type="InterPro" id="IPR000150">
    <property type="entry name" value="Cof"/>
</dbReference>
<dbReference type="NCBIfam" id="TIGR01484">
    <property type="entry name" value="HAD-SF-IIB"/>
    <property type="match status" value="1"/>
</dbReference>
<dbReference type="Gene3D" id="3.30.1240.10">
    <property type="match status" value="1"/>
</dbReference>
<organism evidence="1 2">
    <name type="scientific">Roseburia amylophila</name>
    <dbReference type="NCBI Taxonomy" id="2981794"/>
    <lineage>
        <taxon>Bacteria</taxon>
        <taxon>Bacillati</taxon>
        <taxon>Bacillota</taxon>
        <taxon>Clostridia</taxon>
        <taxon>Lachnospirales</taxon>
        <taxon>Lachnospiraceae</taxon>
        <taxon>Roseburia</taxon>
    </lineage>
</organism>
<dbReference type="SFLD" id="SFLDS00003">
    <property type="entry name" value="Haloacid_Dehalogenase"/>
    <property type="match status" value="1"/>
</dbReference>
<dbReference type="Pfam" id="PF08282">
    <property type="entry name" value="Hydrolase_3"/>
    <property type="match status" value="1"/>
</dbReference>
<sequence length="262" mass="29371">MSRKAVFFDIDGTLWDEHFVIPESTKEAIRMLRENGHLAFLCSGRTRAFIQDERLLTLGFDGIVAGCGTWIEMDGKTLFYKKLEQELIEDTIHILKEYGIPTVYEGSRNLYMDLEEFEEDPYGLRLKETLGEDLLPVTGNEAIMEISKFSCSTPDDAYLKVLSHLEENFTPLVHDAACAEFVPKGFSKASGIEKTCELLGIEKEDTYAFGDSINDVEMLKHVQHGIAMGNGTKAAKEAADYITAPLHEDGIYKGLEHFGLIS</sequence>
<evidence type="ECO:0000313" key="2">
    <source>
        <dbReference type="Proteomes" id="UP001198893"/>
    </source>
</evidence>
<proteinExistence type="predicted"/>
<comment type="caution">
    <text evidence="1">The sequence shown here is derived from an EMBL/GenBank/DDBJ whole genome shotgun (WGS) entry which is preliminary data.</text>
</comment>
<dbReference type="PRINTS" id="PR00119">
    <property type="entry name" value="CATATPASE"/>
</dbReference>
<dbReference type="PROSITE" id="PS01229">
    <property type="entry name" value="COF_2"/>
    <property type="match status" value="1"/>
</dbReference>
<evidence type="ECO:0000313" key="1">
    <source>
        <dbReference type="EMBL" id="MCC2240750.1"/>
    </source>
</evidence>